<dbReference type="EMBL" id="JBFPJR010000012">
    <property type="protein sequence ID" value="MEX0427750.1"/>
    <property type="molecule type" value="Genomic_DNA"/>
</dbReference>
<organism evidence="1 2">
    <name type="scientific">Nocardioides eburneus</name>
    <dbReference type="NCBI Taxonomy" id="3231482"/>
    <lineage>
        <taxon>Bacteria</taxon>
        <taxon>Bacillati</taxon>
        <taxon>Actinomycetota</taxon>
        <taxon>Actinomycetes</taxon>
        <taxon>Propionibacteriales</taxon>
        <taxon>Nocardioidaceae</taxon>
        <taxon>Nocardioides</taxon>
    </lineage>
</organism>
<dbReference type="RefSeq" id="WP_367993433.1">
    <property type="nucleotide sequence ID" value="NZ_JBFPJR010000012.1"/>
</dbReference>
<reference evidence="1 2" key="1">
    <citation type="submission" date="2024-07" db="EMBL/GenBank/DDBJ databases">
        <authorList>
            <person name="Lee S."/>
            <person name="Kang M."/>
        </authorList>
    </citation>
    <scope>NUCLEOTIDE SEQUENCE [LARGE SCALE GENOMIC DNA]</scope>
    <source>
        <strain evidence="1 2">DS6</strain>
    </source>
</reference>
<comment type="caution">
    <text evidence="1">The sequence shown here is derived from an EMBL/GenBank/DDBJ whole genome shotgun (WGS) entry which is preliminary data.</text>
</comment>
<evidence type="ECO:0000313" key="1">
    <source>
        <dbReference type="EMBL" id="MEX0427750.1"/>
    </source>
</evidence>
<keyword evidence="2" id="KW-1185">Reference proteome</keyword>
<proteinExistence type="predicted"/>
<name>A0ABV3T0E2_9ACTN</name>
<accession>A0ABV3T0E2</accession>
<protein>
    <submittedName>
        <fullName evidence="1">Uncharacterized protein</fullName>
    </submittedName>
</protein>
<gene>
    <name evidence="1" type="ORF">AB3X52_08980</name>
</gene>
<dbReference type="Proteomes" id="UP001556631">
    <property type="component" value="Unassembled WGS sequence"/>
</dbReference>
<evidence type="ECO:0000313" key="2">
    <source>
        <dbReference type="Proteomes" id="UP001556631"/>
    </source>
</evidence>
<sequence length="134" mass="14028">MDQKAARTAVAKAFRAHKIALRKGHWRLAGTEVQWYVDLRSAGPRPDAALHFEVGGWLPALDQPEPEGGAVDCPLLVDVPLDTAGGAGDVAAAVDALVALLSGVGTLAELRAALEGPAFTDAIVDRDLRTLLGR</sequence>